<proteinExistence type="predicted"/>
<sequence>MLRARTKALALAAFTAVLAFGAVPASAGTVAPAVENTSAVSTTTPMAQADVPASFREDGVRIRRSYDSTSEVLGLGYRSHSVSAFCGVYPDPMVGYYGVQNHTTGVRGYVFWDYMYVENPSALPGC</sequence>
<evidence type="ECO:0008006" key="4">
    <source>
        <dbReference type="Google" id="ProtNLM"/>
    </source>
</evidence>
<dbReference type="EMBL" id="WWHY01000001">
    <property type="protein sequence ID" value="MYR35455.1"/>
    <property type="molecule type" value="Genomic_DNA"/>
</dbReference>
<dbReference type="RefSeq" id="WP_161112081.1">
    <property type="nucleotide sequence ID" value="NZ_WWHY01000001.1"/>
</dbReference>
<keyword evidence="1" id="KW-0732">Signal</keyword>
<gene>
    <name evidence="2" type="ORF">GTW20_25125</name>
</gene>
<evidence type="ECO:0000313" key="3">
    <source>
        <dbReference type="Proteomes" id="UP000467124"/>
    </source>
</evidence>
<organism evidence="2 3">
    <name type="scientific">Nocardiopsis alba</name>
    <dbReference type="NCBI Taxonomy" id="53437"/>
    <lineage>
        <taxon>Bacteria</taxon>
        <taxon>Bacillati</taxon>
        <taxon>Actinomycetota</taxon>
        <taxon>Actinomycetes</taxon>
        <taxon>Streptosporangiales</taxon>
        <taxon>Nocardiopsidaceae</taxon>
        <taxon>Nocardiopsis</taxon>
    </lineage>
</organism>
<evidence type="ECO:0000313" key="2">
    <source>
        <dbReference type="EMBL" id="MYR35455.1"/>
    </source>
</evidence>
<reference evidence="2 3" key="1">
    <citation type="journal article" date="2019" name="Nat. Commun.">
        <title>The antimicrobial potential of Streptomyces from insect microbiomes.</title>
        <authorList>
            <person name="Chevrette M.G."/>
            <person name="Carlson C.M."/>
            <person name="Ortega H.E."/>
            <person name="Thomas C."/>
            <person name="Ananiev G.E."/>
            <person name="Barns K.J."/>
            <person name="Book A.J."/>
            <person name="Cagnazzo J."/>
            <person name="Carlos C."/>
            <person name="Flanigan W."/>
            <person name="Grubbs K.J."/>
            <person name="Horn H.A."/>
            <person name="Hoffmann F.M."/>
            <person name="Klassen J.L."/>
            <person name="Knack J.J."/>
            <person name="Lewin G.R."/>
            <person name="McDonald B.R."/>
            <person name="Muller L."/>
            <person name="Melo W.G.P."/>
            <person name="Pinto-Tomas A.A."/>
            <person name="Schmitz A."/>
            <person name="Wendt-Pienkowski E."/>
            <person name="Wildman S."/>
            <person name="Zhao M."/>
            <person name="Zhang F."/>
            <person name="Bugni T.S."/>
            <person name="Andes D.R."/>
            <person name="Pupo M.T."/>
            <person name="Currie C.R."/>
        </authorList>
    </citation>
    <scope>NUCLEOTIDE SEQUENCE [LARGE SCALE GENOMIC DNA]</scope>
    <source>
        <strain evidence="2 3">SID5840</strain>
    </source>
</reference>
<accession>A0A7K2J0A0</accession>
<feature type="signal peptide" evidence="1">
    <location>
        <begin position="1"/>
        <end position="27"/>
    </location>
</feature>
<protein>
    <recommendedName>
        <fullName evidence="4">SH3 domain-containing protein</fullName>
    </recommendedName>
</protein>
<feature type="chain" id="PRO_5029651193" description="SH3 domain-containing protein" evidence="1">
    <location>
        <begin position="28"/>
        <end position="126"/>
    </location>
</feature>
<dbReference type="Proteomes" id="UP000467124">
    <property type="component" value="Unassembled WGS sequence"/>
</dbReference>
<name>A0A7K2J0A0_9ACTN</name>
<evidence type="ECO:0000256" key="1">
    <source>
        <dbReference type="SAM" id="SignalP"/>
    </source>
</evidence>
<comment type="caution">
    <text evidence="2">The sequence shown here is derived from an EMBL/GenBank/DDBJ whole genome shotgun (WGS) entry which is preliminary data.</text>
</comment>
<dbReference type="AlphaFoldDB" id="A0A7K2J0A0"/>